<accession>A0A166EAR1</accession>
<dbReference type="Proteomes" id="UP000076798">
    <property type="component" value="Unassembled WGS sequence"/>
</dbReference>
<dbReference type="AlphaFoldDB" id="A0A166EAR1"/>
<evidence type="ECO:0000313" key="2">
    <source>
        <dbReference type="EMBL" id="KZT39383.1"/>
    </source>
</evidence>
<dbReference type="EMBL" id="KV428047">
    <property type="protein sequence ID" value="KZT39383.1"/>
    <property type="molecule type" value="Genomic_DNA"/>
</dbReference>
<sequence>MATPIREGSDPPVDVPKPPNDLIYRAVIIWTISFHRQKAIEQGLGEDADDLATEWSNPLSMDLENSETDTLICPRIRLMGFEGETHDDWVEKMLPALNEAFAHHHQLRVGRVPFRPPLKLEGEKVEGAPLRSADMEVRWNEAVRRALADAVEPRDRFQWHVFMTIHAKWCSSALAESENWTHIDLTWTEEHVSAITELLLAQGDTPVKSLRHSVRDATEDDAWASQILEFGPQATSLSLNLRSSQVEAALKLSESLSSLDTTRLSILDNSHAEGPLLPSILPRLPLFAGLTQLCLDDVAKSSLLLVPEILKKATQLTKLSARTAKLEYVEFATIVAIIEAGENLSSFECAFGPDPEGASAYSPWVSVDGRVIHRLKMKVLRLGFVWDDEIGDFLSSYKFGLRLQFEVIMKLRPLSAMRPRNRHPSFYLPRPLDRWSQKATSLKIYARPELWTAEFSRDPDFSFIIHCPNPLDDEDLASNSGFWPRTTTLNIDSLFAGKDLQTVHLEGILPDYDYWSSFFLPQWTVLSDLTVFGPGVHGLSRALRDRKPRSKPHLGESIQFLKVWDVDPQNPAAPPIQTTSSRSSKSSSQGKKPQARVDTMDSAFSYSDVREKRENPLSFFACRSQFENPRVRVKATDSESISAENPMSLVFPGRAMDWRQKRGIYKWLITSMPSALFPEWFSDGLKFEGCDFLAH</sequence>
<gene>
    <name evidence="2" type="ORF">SISSUDRAFT_1119012</name>
</gene>
<keyword evidence="3" id="KW-1185">Reference proteome</keyword>
<feature type="region of interest" description="Disordered" evidence="1">
    <location>
        <begin position="568"/>
        <end position="597"/>
    </location>
</feature>
<organism evidence="2 3">
    <name type="scientific">Sistotremastrum suecicum HHB10207 ss-3</name>
    <dbReference type="NCBI Taxonomy" id="1314776"/>
    <lineage>
        <taxon>Eukaryota</taxon>
        <taxon>Fungi</taxon>
        <taxon>Dikarya</taxon>
        <taxon>Basidiomycota</taxon>
        <taxon>Agaricomycotina</taxon>
        <taxon>Agaricomycetes</taxon>
        <taxon>Sistotremastrales</taxon>
        <taxon>Sistotremastraceae</taxon>
        <taxon>Sistotremastrum</taxon>
    </lineage>
</organism>
<reference evidence="2 3" key="1">
    <citation type="journal article" date="2016" name="Mol. Biol. Evol.">
        <title>Comparative Genomics of Early-Diverging Mushroom-Forming Fungi Provides Insights into the Origins of Lignocellulose Decay Capabilities.</title>
        <authorList>
            <person name="Nagy L.G."/>
            <person name="Riley R."/>
            <person name="Tritt A."/>
            <person name="Adam C."/>
            <person name="Daum C."/>
            <person name="Floudas D."/>
            <person name="Sun H."/>
            <person name="Yadav J.S."/>
            <person name="Pangilinan J."/>
            <person name="Larsson K.H."/>
            <person name="Matsuura K."/>
            <person name="Barry K."/>
            <person name="Labutti K."/>
            <person name="Kuo R."/>
            <person name="Ohm R.A."/>
            <person name="Bhattacharya S.S."/>
            <person name="Shirouzu T."/>
            <person name="Yoshinaga Y."/>
            <person name="Martin F.M."/>
            <person name="Grigoriev I.V."/>
            <person name="Hibbett D.S."/>
        </authorList>
    </citation>
    <scope>NUCLEOTIDE SEQUENCE [LARGE SCALE GENOMIC DNA]</scope>
    <source>
        <strain evidence="2 3">HHB10207 ss-3</strain>
    </source>
</reference>
<evidence type="ECO:0000313" key="3">
    <source>
        <dbReference type="Proteomes" id="UP000076798"/>
    </source>
</evidence>
<evidence type="ECO:0000256" key="1">
    <source>
        <dbReference type="SAM" id="MobiDB-lite"/>
    </source>
</evidence>
<name>A0A166EAR1_9AGAM</name>
<protein>
    <submittedName>
        <fullName evidence="2">Uncharacterized protein</fullName>
    </submittedName>
</protein>
<proteinExistence type="predicted"/>